<dbReference type="EMBL" id="GL732596">
    <property type="protein sequence ID" value="EFX72767.1"/>
    <property type="molecule type" value="Genomic_DNA"/>
</dbReference>
<dbReference type="Proteomes" id="UP000000305">
    <property type="component" value="Unassembled WGS sequence"/>
</dbReference>
<accession>E9H683</accession>
<protein>
    <submittedName>
        <fullName evidence="1">Uncharacterized protein</fullName>
    </submittedName>
</protein>
<dbReference type="KEGG" id="dpx:DAPPUDRAFT_110425"/>
<evidence type="ECO:0000313" key="1">
    <source>
        <dbReference type="EMBL" id="EFX72767.1"/>
    </source>
</evidence>
<sequence length="151" mass="17485">MAALLSKPTLHLTGNQEEACDETYSRYMQQETSFWENVKQFQDARKYWAEQPTHSWIAAVPTKKRINTGQDFPNYNNSKSGSTPKIFNRKTKPHVHCKGKKSILEHWCIGTTDFSKLNLNGNWSTIHSNFSCEVFLHELRHTTGTSSKQRH</sequence>
<dbReference type="AlphaFoldDB" id="E9H683"/>
<dbReference type="HOGENOM" id="CLU_1733350_0_0_1"/>
<gene>
    <name evidence="1" type="ORF">DAPPUDRAFT_110425</name>
</gene>
<proteinExistence type="predicted"/>
<organism evidence="1 2">
    <name type="scientific">Daphnia pulex</name>
    <name type="common">Water flea</name>
    <dbReference type="NCBI Taxonomy" id="6669"/>
    <lineage>
        <taxon>Eukaryota</taxon>
        <taxon>Metazoa</taxon>
        <taxon>Ecdysozoa</taxon>
        <taxon>Arthropoda</taxon>
        <taxon>Crustacea</taxon>
        <taxon>Branchiopoda</taxon>
        <taxon>Diplostraca</taxon>
        <taxon>Cladocera</taxon>
        <taxon>Anomopoda</taxon>
        <taxon>Daphniidae</taxon>
        <taxon>Daphnia</taxon>
    </lineage>
</organism>
<evidence type="ECO:0000313" key="2">
    <source>
        <dbReference type="Proteomes" id="UP000000305"/>
    </source>
</evidence>
<keyword evidence="2" id="KW-1185">Reference proteome</keyword>
<dbReference type="InParanoid" id="E9H683"/>
<name>E9H683_DAPPU</name>
<reference evidence="1 2" key="1">
    <citation type="journal article" date="2011" name="Science">
        <title>The ecoresponsive genome of Daphnia pulex.</title>
        <authorList>
            <person name="Colbourne J.K."/>
            <person name="Pfrender M.E."/>
            <person name="Gilbert D."/>
            <person name="Thomas W.K."/>
            <person name="Tucker A."/>
            <person name="Oakley T.H."/>
            <person name="Tokishita S."/>
            <person name="Aerts A."/>
            <person name="Arnold G.J."/>
            <person name="Basu M.K."/>
            <person name="Bauer D.J."/>
            <person name="Caceres C.E."/>
            <person name="Carmel L."/>
            <person name="Casola C."/>
            <person name="Choi J.H."/>
            <person name="Detter J.C."/>
            <person name="Dong Q."/>
            <person name="Dusheyko S."/>
            <person name="Eads B.D."/>
            <person name="Frohlich T."/>
            <person name="Geiler-Samerotte K.A."/>
            <person name="Gerlach D."/>
            <person name="Hatcher P."/>
            <person name="Jogdeo S."/>
            <person name="Krijgsveld J."/>
            <person name="Kriventseva E.V."/>
            <person name="Kultz D."/>
            <person name="Laforsch C."/>
            <person name="Lindquist E."/>
            <person name="Lopez J."/>
            <person name="Manak J.R."/>
            <person name="Muller J."/>
            <person name="Pangilinan J."/>
            <person name="Patwardhan R.P."/>
            <person name="Pitluck S."/>
            <person name="Pritham E.J."/>
            <person name="Rechtsteiner A."/>
            <person name="Rho M."/>
            <person name="Rogozin I.B."/>
            <person name="Sakarya O."/>
            <person name="Salamov A."/>
            <person name="Schaack S."/>
            <person name="Shapiro H."/>
            <person name="Shiga Y."/>
            <person name="Skalitzky C."/>
            <person name="Smith Z."/>
            <person name="Souvorov A."/>
            <person name="Sung W."/>
            <person name="Tang Z."/>
            <person name="Tsuchiya D."/>
            <person name="Tu H."/>
            <person name="Vos H."/>
            <person name="Wang M."/>
            <person name="Wolf Y.I."/>
            <person name="Yamagata H."/>
            <person name="Yamada T."/>
            <person name="Ye Y."/>
            <person name="Shaw J.R."/>
            <person name="Andrews J."/>
            <person name="Crease T.J."/>
            <person name="Tang H."/>
            <person name="Lucas S.M."/>
            <person name="Robertson H.M."/>
            <person name="Bork P."/>
            <person name="Koonin E.V."/>
            <person name="Zdobnov E.M."/>
            <person name="Grigoriev I.V."/>
            <person name="Lynch M."/>
            <person name="Boore J.L."/>
        </authorList>
    </citation>
    <scope>NUCLEOTIDE SEQUENCE [LARGE SCALE GENOMIC DNA]</scope>
</reference>